<accession>A0A0A9BWG4</accession>
<reference evidence="1" key="1">
    <citation type="submission" date="2014-09" db="EMBL/GenBank/DDBJ databases">
        <authorList>
            <person name="Magalhaes I.L.F."/>
            <person name="Oliveira U."/>
            <person name="Santos F.R."/>
            <person name="Vidigal T.H.D.A."/>
            <person name="Brescovit A.D."/>
            <person name="Santos A.J."/>
        </authorList>
    </citation>
    <scope>NUCLEOTIDE SEQUENCE</scope>
    <source>
        <tissue evidence="1">Shoot tissue taken approximately 20 cm above the soil surface</tissue>
    </source>
</reference>
<sequence>MGQFFLEIMHI</sequence>
<organism evidence="1">
    <name type="scientific">Arundo donax</name>
    <name type="common">Giant reed</name>
    <name type="synonym">Donax arundinaceus</name>
    <dbReference type="NCBI Taxonomy" id="35708"/>
    <lineage>
        <taxon>Eukaryota</taxon>
        <taxon>Viridiplantae</taxon>
        <taxon>Streptophyta</taxon>
        <taxon>Embryophyta</taxon>
        <taxon>Tracheophyta</taxon>
        <taxon>Spermatophyta</taxon>
        <taxon>Magnoliopsida</taxon>
        <taxon>Liliopsida</taxon>
        <taxon>Poales</taxon>
        <taxon>Poaceae</taxon>
        <taxon>PACMAD clade</taxon>
        <taxon>Arundinoideae</taxon>
        <taxon>Arundineae</taxon>
        <taxon>Arundo</taxon>
    </lineage>
</organism>
<name>A0A0A9BWG4_ARUDO</name>
<dbReference type="EMBL" id="GBRH01229481">
    <property type="protein sequence ID" value="JAD68414.1"/>
    <property type="molecule type" value="Transcribed_RNA"/>
</dbReference>
<reference evidence="1" key="2">
    <citation type="journal article" date="2015" name="Data Brief">
        <title>Shoot transcriptome of the giant reed, Arundo donax.</title>
        <authorList>
            <person name="Barrero R.A."/>
            <person name="Guerrero F.D."/>
            <person name="Moolhuijzen P."/>
            <person name="Goolsby J.A."/>
            <person name="Tidwell J."/>
            <person name="Bellgard S.E."/>
            <person name="Bellgard M.I."/>
        </authorList>
    </citation>
    <scope>NUCLEOTIDE SEQUENCE</scope>
    <source>
        <tissue evidence="1">Shoot tissue taken approximately 20 cm above the soil surface</tissue>
    </source>
</reference>
<evidence type="ECO:0000313" key="1">
    <source>
        <dbReference type="EMBL" id="JAD68414.1"/>
    </source>
</evidence>
<protein>
    <submittedName>
        <fullName evidence="1">Uncharacterized protein</fullName>
    </submittedName>
</protein>
<proteinExistence type="predicted"/>